<dbReference type="EMBL" id="BQKE01000001">
    <property type="protein sequence ID" value="GJM60972.1"/>
    <property type="molecule type" value="Genomic_DNA"/>
</dbReference>
<gene>
    <name evidence="1" type="ORF">PEDI_15240</name>
</gene>
<dbReference type="GO" id="GO:0008851">
    <property type="term" value="F:ethanolamine ammonia-lyase activity"/>
    <property type="evidence" value="ECO:0007669"/>
    <property type="project" value="InterPro"/>
</dbReference>
<dbReference type="Proteomes" id="UP001310022">
    <property type="component" value="Unassembled WGS sequence"/>
</dbReference>
<dbReference type="InterPro" id="IPR009246">
    <property type="entry name" value="EutC"/>
</dbReference>
<dbReference type="Pfam" id="PF05985">
    <property type="entry name" value="EutC"/>
    <property type="match status" value="1"/>
</dbReference>
<proteinExistence type="predicted"/>
<dbReference type="PROSITE" id="PS51257">
    <property type="entry name" value="PROKAR_LIPOPROTEIN"/>
    <property type="match status" value="1"/>
</dbReference>
<accession>A0AAN5AJK8</accession>
<keyword evidence="2" id="KW-1185">Reference proteome</keyword>
<dbReference type="AlphaFoldDB" id="A0AAN5AJK8"/>
<comment type="caution">
    <text evidence="1">The sequence shown here is derived from an EMBL/GenBank/DDBJ whole genome shotgun (WGS) entry which is preliminary data.</text>
</comment>
<dbReference type="InterPro" id="IPR042251">
    <property type="entry name" value="EutC_C"/>
</dbReference>
<dbReference type="NCBIfam" id="NF011649">
    <property type="entry name" value="PRK15067.1"/>
    <property type="match status" value="1"/>
</dbReference>
<dbReference type="Gene3D" id="3.40.50.11240">
    <property type="entry name" value="Ethanolamine ammonia-lyase light chain (EutC)"/>
    <property type="match status" value="1"/>
</dbReference>
<dbReference type="GO" id="GO:0006520">
    <property type="term" value="P:amino acid metabolic process"/>
    <property type="evidence" value="ECO:0007669"/>
    <property type="project" value="InterPro"/>
</dbReference>
<dbReference type="RefSeq" id="WP_338236610.1">
    <property type="nucleotide sequence ID" value="NZ_BQKE01000001.1"/>
</dbReference>
<dbReference type="Gene3D" id="1.10.220.70">
    <property type="entry name" value="lyase"/>
    <property type="match status" value="1"/>
</dbReference>
<dbReference type="GO" id="GO:0005829">
    <property type="term" value="C:cytosol"/>
    <property type="evidence" value="ECO:0007669"/>
    <property type="project" value="TreeGrafter"/>
</dbReference>
<dbReference type="Gene3D" id="3.20.20.70">
    <property type="entry name" value="Aldolase class I"/>
    <property type="match status" value="1"/>
</dbReference>
<organism evidence="1 2">
    <name type="scientific">Persicobacter diffluens</name>
    <dbReference type="NCBI Taxonomy" id="981"/>
    <lineage>
        <taxon>Bacteria</taxon>
        <taxon>Pseudomonadati</taxon>
        <taxon>Bacteroidota</taxon>
        <taxon>Cytophagia</taxon>
        <taxon>Cytophagales</taxon>
        <taxon>Persicobacteraceae</taxon>
        <taxon>Persicobacter</taxon>
    </lineage>
</organism>
<protein>
    <submittedName>
        <fullName evidence="1">Ethanolamine ammonia lyase large subunit</fullName>
    </submittedName>
</protein>
<dbReference type="GO" id="GO:0009350">
    <property type="term" value="C:ethanolamine ammonia-lyase complex"/>
    <property type="evidence" value="ECO:0007669"/>
    <property type="project" value="TreeGrafter"/>
</dbReference>
<dbReference type="InterPro" id="IPR013785">
    <property type="entry name" value="Aldolase_TIM"/>
</dbReference>
<dbReference type="Gene3D" id="2.30.170.30">
    <property type="entry name" value="ethanolamine ammonia-lyase heavy chain domain like"/>
    <property type="match status" value="1"/>
</dbReference>
<dbReference type="PANTHER" id="PTHR39329">
    <property type="entry name" value="ETHANOLAMINE AMMONIA-LYASE HEAVY CHAIN"/>
    <property type="match status" value="1"/>
</dbReference>
<evidence type="ECO:0000313" key="1">
    <source>
        <dbReference type="EMBL" id="GJM60972.1"/>
    </source>
</evidence>
<dbReference type="GO" id="GO:0046336">
    <property type="term" value="P:ethanolamine catabolic process"/>
    <property type="evidence" value="ECO:0007669"/>
    <property type="project" value="TreeGrafter"/>
</dbReference>
<name>A0AAN5AJK8_9BACT</name>
<keyword evidence="1" id="KW-0456">Lyase</keyword>
<reference evidence="1 2" key="1">
    <citation type="submission" date="2021-12" db="EMBL/GenBank/DDBJ databases">
        <title>Genome sequencing of bacteria with rrn-lacking chromosome and rrn-plasmid.</title>
        <authorList>
            <person name="Anda M."/>
            <person name="Iwasaki W."/>
        </authorList>
    </citation>
    <scope>NUCLEOTIDE SEQUENCE [LARGE SCALE GENOMIC DNA]</scope>
    <source>
        <strain evidence="1 2">NBRC 15940</strain>
    </source>
</reference>
<evidence type="ECO:0000313" key="2">
    <source>
        <dbReference type="Proteomes" id="UP001310022"/>
    </source>
</evidence>
<dbReference type="Pfam" id="PF06751">
    <property type="entry name" value="EutB"/>
    <property type="match status" value="1"/>
</dbReference>
<dbReference type="InterPro" id="IPR044941">
    <property type="entry name" value="EutB_N_sf"/>
</dbReference>
<dbReference type="InterPro" id="IPR010628">
    <property type="entry name" value="EutB"/>
</dbReference>
<dbReference type="PANTHER" id="PTHR39329:SF1">
    <property type="entry name" value="ETHANOLAMINE AMMONIA-LYASE LARGE SUBUNIT"/>
    <property type="match status" value="1"/>
</dbReference>
<sequence length="766" mass="86140">MKLISRKQFLAQSKKFGLYFAFSSFGCLDAFGLKPPYKNIQPSPTEEDLFSYITQIAGQFDTDLFKKLLGAANEFKEGDDLLGISAENPQQRATARKLLSNTKIGSLVQHPIFEDDLYRLILKTTLYDEKYQDWTMGDLKAFILEEDEQAIKAVMPYLSSDVIACVVKLMSNQELIQTGSKIFNVLPNSKIGSKGYLGARVQPNSPTDNTEDIIWQVFNAWSFAVGDLLLGTNPVSSNPDSVAKIEAALLDVLKTFNLQGQMPNCVLSHIDIQAKVEEKHPGSTGIWFQSLAGTVEANQTFDVTIEKMIRYAKQRNGQYGLYIETGQGADFTNGHGEGFDMVIHEARKYGFLRALKTYMPQNDQHPPTSFLNNVAGFIGPEVFRTKEQLVRCCLEDITMGKLHGLTIGLDICSTLHMDIDLDDLNWCIDEIMPANPAYFMALPTKNDPMLSYLTTSFSDHVRVREKFNYKVDDTIWQFFKDLEIIGEDDLPTAHFGDPIWVYYQYCKHKNDHRSKEDIYAEGQAAIERIKARGVNIAEGYGENYWDLNPGLAAEVESLYQDAKVSIWTEMNADFVLSIPAALRVFTASTDRKDYVYHPESGEKITSQSLSALREMRTSWKGESPEIQIIISDGLNARAIMDDGHLFPYLEHLQNELAVNNYRLSKQPVIIKNGRVRAGYHCGQHIFGEAGKQQEKRGIIHIIGERPGSGHHNFSAYLTVSNKDLWAKGEIDHDITRVVSGISDTALQPKIAAAETVSIINQLFHQA</sequence>
<dbReference type="InterPro" id="IPR044939">
    <property type="entry name" value="EutB_dom_2_sf"/>
</dbReference>